<proteinExistence type="predicted"/>
<reference evidence="1" key="1">
    <citation type="journal article" date="2010" name="Int. J. Syst. Evol. Microbiol.">
        <title>Porticoccus litoralis gen. nov., sp. nov., a gammaproteobacterium isolated from the Yellow Sea.</title>
        <authorList>
            <person name="Oh H.M."/>
            <person name="Kim H."/>
            <person name="Kim K.M."/>
            <person name="Min G.S."/>
            <person name="Cho J.C."/>
        </authorList>
    </citation>
    <scope>NUCLEOTIDE SEQUENCE</scope>
    <source>
        <strain evidence="1">DSM 25064</strain>
    </source>
</reference>
<accession>A0AAW8AWQ6</accession>
<evidence type="ECO:0008006" key="3">
    <source>
        <dbReference type="Google" id="ProtNLM"/>
    </source>
</evidence>
<name>A0AAW8AWQ6_9GAMM</name>
<protein>
    <recommendedName>
        <fullName evidence="3">Copper resistance protein B</fullName>
    </recommendedName>
</protein>
<comment type="caution">
    <text evidence="1">The sequence shown here is derived from an EMBL/GenBank/DDBJ whole genome shotgun (WGS) entry which is preliminary data.</text>
</comment>
<dbReference type="EMBL" id="JAUUUU010000001">
    <property type="protein sequence ID" value="MDP1519555.1"/>
    <property type="molecule type" value="Genomic_DNA"/>
</dbReference>
<evidence type="ECO:0000313" key="2">
    <source>
        <dbReference type="Proteomes" id="UP001178354"/>
    </source>
</evidence>
<dbReference type="Proteomes" id="UP001178354">
    <property type="component" value="Unassembled WGS sequence"/>
</dbReference>
<evidence type="ECO:0000313" key="1">
    <source>
        <dbReference type="EMBL" id="MDP1519555.1"/>
    </source>
</evidence>
<organism evidence="1 2">
    <name type="scientific">Porticoccus litoralis</name>
    <dbReference type="NCBI Taxonomy" id="434086"/>
    <lineage>
        <taxon>Bacteria</taxon>
        <taxon>Pseudomonadati</taxon>
        <taxon>Pseudomonadota</taxon>
        <taxon>Gammaproteobacteria</taxon>
        <taxon>Cellvibrionales</taxon>
        <taxon>Porticoccaceae</taxon>
        <taxon>Porticoccus</taxon>
    </lineage>
</organism>
<dbReference type="AlphaFoldDB" id="A0AAW8AWQ6"/>
<sequence>MIFPAIRLPSSGYAPFVLLVFSGLAIADGNSVDKIYHPYVDALEQELEWRAIYQDDQPGQEDNLQLHRFSYGRAFGDRWFGEIYLTGEQSEDTGFKLEAYELEAKWQLTEQGEFWADWGLLFELEKESNESIWEFSTGVLVEKEWGRWSGTANFLVSQEWGSDIDDEIETSLGLQTRYRLSRWLEPAVEFYAGQDTKALGPVLMGDLKAGIRRNLHWEIGLIFGLDEDSANNTFRALLEYEF</sequence>
<keyword evidence="2" id="KW-1185">Reference proteome</keyword>
<gene>
    <name evidence="1" type="ORF">Q8A57_01055</name>
</gene>
<dbReference type="RefSeq" id="WP_305169069.1">
    <property type="nucleotide sequence ID" value="NZ_JAUUUU010000001.1"/>
</dbReference>
<reference evidence="1" key="2">
    <citation type="submission" date="2023-08" db="EMBL/GenBank/DDBJ databases">
        <authorList>
            <person name="Luo J."/>
        </authorList>
    </citation>
    <scope>NUCLEOTIDE SEQUENCE</scope>
    <source>
        <strain evidence="1">DSM 25064</strain>
    </source>
</reference>